<comment type="similarity">
    <text evidence="7">Belongs to the exonuclease superfamily. TREX family.</text>
</comment>
<evidence type="ECO:0000256" key="6">
    <source>
        <dbReference type="ARBA" id="ARBA00022842"/>
    </source>
</evidence>
<dbReference type="WBParaSite" id="HDID_0000801401-mRNA-1">
    <property type="protein sequence ID" value="HDID_0000801401-mRNA-1"/>
    <property type="gene ID" value="HDID_0000801401"/>
</dbReference>
<evidence type="ECO:0000256" key="3">
    <source>
        <dbReference type="ARBA" id="ARBA00022723"/>
    </source>
</evidence>
<reference evidence="12" key="1">
    <citation type="submission" date="2017-02" db="UniProtKB">
        <authorList>
            <consortium name="WormBaseParasite"/>
        </authorList>
    </citation>
    <scope>IDENTIFICATION</scope>
</reference>
<dbReference type="GO" id="GO:0008296">
    <property type="term" value="F:3'-5'-DNA exonuclease activity"/>
    <property type="evidence" value="ECO:0007669"/>
    <property type="project" value="TreeGrafter"/>
</dbReference>
<gene>
    <name evidence="10" type="ORF">HDID_LOCUS8012</name>
</gene>
<keyword evidence="5" id="KW-0269">Exonuclease</keyword>
<sequence length="264" mass="30142">MNSIKFSTFVFFDTETTGLLREDFHPRITELSMVAVNRVDLLNGVKTPRVQNKISLCFNPLSEFHPVAAKISGLNIRNLQTEKDFDENAVRQLELFIRRLNPPICIIAQNGYRFDFPLLQAELLRVKYHSFDFLDCKENPVYCSDSLDLFKEFDDKLIPQNTDESIDRSADESLIEKFPHGRFSLSALSQRVFGSIHVNAHNAEADCIAVIKLIQVLGDSALSWLDSNYRKLSDIKTMYTVNESDPTPLPPDQFPIDHVQSPCD</sequence>
<dbReference type="Gene3D" id="3.30.420.10">
    <property type="entry name" value="Ribonuclease H-like superfamily/Ribonuclease H"/>
    <property type="match status" value="1"/>
</dbReference>
<proteinExistence type="inferred from homology"/>
<dbReference type="PANTHER" id="PTHR13058">
    <property type="entry name" value="THREE PRIME REPAIR EXONUCLEASE 1, 2"/>
    <property type="match status" value="1"/>
</dbReference>
<dbReference type="GO" id="GO:0046872">
    <property type="term" value="F:metal ion binding"/>
    <property type="evidence" value="ECO:0007669"/>
    <property type="project" value="UniProtKB-KW"/>
</dbReference>
<reference evidence="10 11" key="2">
    <citation type="submission" date="2018-11" db="EMBL/GenBank/DDBJ databases">
        <authorList>
            <consortium name="Pathogen Informatics"/>
        </authorList>
    </citation>
    <scope>NUCLEOTIDE SEQUENCE [LARGE SCALE GENOMIC DNA]</scope>
</reference>
<dbReference type="STRING" id="6216.A0A0R3SS00"/>
<keyword evidence="6" id="KW-0460">Magnesium</keyword>
<dbReference type="PANTHER" id="PTHR13058:SF19">
    <property type="entry name" value="LD40940P"/>
    <property type="match status" value="1"/>
</dbReference>
<dbReference type="GO" id="GO:0003676">
    <property type="term" value="F:nucleic acid binding"/>
    <property type="evidence" value="ECO:0007669"/>
    <property type="project" value="InterPro"/>
</dbReference>
<dbReference type="SMART" id="SM00479">
    <property type="entry name" value="EXOIII"/>
    <property type="match status" value="1"/>
</dbReference>
<comment type="cofactor">
    <cofactor evidence="1">
        <name>Mg(2+)</name>
        <dbReference type="ChEBI" id="CHEBI:18420"/>
    </cofactor>
</comment>
<keyword evidence="4" id="KW-0378">Hydrolase</keyword>
<dbReference type="Proteomes" id="UP000274504">
    <property type="component" value="Unassembled WGS sequence"/>
</dbReference>
<evidence type="ECO:0000313" key="12">
    <source>
        <dbReference type="WBParaSite" id="HDID_0000801401-mRNA-1"/>
    </source>
</evidence>
<protein>
    <submittedName>
        <fullName evidence="12">Exonuclease domain-containing protein</fullName>
    </submittedName>
</protein>
<dbReference type="AlphaFoldDB" id="A0A0R3SS00"/>
<evidence type="ECO:0000256" key="8">
    <source>
        <dbReference type="SAM" id="MobiDB-lite"/>
    </source>
</evidence>
<dbReference type="GO" id="GO:0006308">
    <property type="term" value="P:DNA catabolic process"/>
    <property type="evidence" value="ECO:0007669"/>
    <property type="project" value="TreeGrafter"/>
</dbReference>
<dbReference type="SUPFAM" id="SSF53098">
    <property type="entry name" value="Ribonuclease H-like"/>
    <property type="match status" value="1"/>
</dbReference>
<feature type="domain" description="Exonuclease" evidence="9">
    <location>
        <begin position="8"/>
        <end position="223"/>
    </location>
</feature>
<name>A0A0R3SS00_HYMDI</name>
<dbReference type="GO" id="GO:0005737">
    <property type="term" value="C:cytoplasm"/>
    <property type="evidence" value="ECO:0007669"/>
    <property type="project" value="TreeGrafter"/>
</dbReference>
<accession>A0A0R3SS00</accession>
<dbReference type="InterPro" id="IPR013520">
    <property type="entry name" value="Ribonucl_H"/>
</dbReference>
<evidence type="ECO:0000259" key="9">
    <source>
        <dbReference type="SMART" id="SM00479"/>
    </source>
</evidence>
<keyword evidence="2" id="KW-0540">Nuclease</keyword>
<organism evidence="12">
    <name type="scientific">Hymenolepis diminuta</name>
    <name type="common">Rat tapeworm</name>
    <dbReference type="NCBI Taxonomy" id="6216"/>
    <lineage>
        <taxon>Eukaryota</taxon>
        <taxon>Metazoa</taxon>
        <taxon>Spiralia</taxon>
        <taxon>Lophotrochozoa</taxon>
        <taxon>Platyhelminthes</taxon>
        <taxon>Cestoda</taxon>
        <taxon>Eucestoda</taxon>
        <taxon>Cyclophyllidea</taxon>
        <taxon>Hymenolepididae</taxon>
        <taxon>Hymenolepis</taxon>
    </lineage>
</organism>
<keyword evidence="3" id="KW-0479">Metal-binding</keyword>
<dbReference type="InterPro" id="IPR012337">
    <property type="entry name" value="RNaseH-like_sf"/>
</dbReference>
<feature type="region of interest" description="Disordered" evidence="8">
    <location>
        <begin position="244"/>
        <end position="264"/>
    </location>
</feature>
<evidence type="ECO:0000313" key="10">
    <source>
        <dbReference type="EMBL" id="VDL60330.1"/>
    </source>
</evidence>
<evidence type="ECO:0000256" key="5">
    <source>
        <dbReference type="ARBA" id="ARBA00022839"/>
    </source>
</evidence>
<evidence type="ECO:0000256" key="2">
    <source>
        <dbReference type="ARBA" id="ARBA00022722"/>
    </source>
</evidence>
<evidence type="ECO:0000256" key="4">
    <source>
        <dbReference type="ARBA" id="ARBA00022801"/>
    </source>
</evidence>
<evidence type="ECO:0000256" key="1">
    <source>
        <dbReference type="ARBA" id="ARBA00001946"/>
    </source>
</evidence>
<evidence type="ECO:0000313" key="11">
    <source>
        <dbReference type="Proteomes" id="UP000274504"/>
    </source>
</evidence>
<evidence type="ECO:0000256" key="7">
    <source>
        <dbReference type="ARBA" id="ARBA00025769"/>
    </source>
</evidence>
<dbReference type="OrthoDB" id="10250935at2759"/>
<dbReference type="EMBL" id="UYSG01011013">
    <property type="protein sequence ID" value="VDL60330.1"/>
    <property type="molecule type" value="Genomic_DNA"/>
</dbReference>
<dbReference type="InterPro" id="IPR040393">
    <property type="entry name" value="TREX1/2"/>
</dbReference>
<dbReference type="InterPro" id="IPR036397">
    <property type="entry name" value="RNaseH_sf"/>
</dbReference>